<gene>
    <name evidence="1" type="ORF">IC610_17420</name>
</gene>
<organism evidence="1 2">
    <name type="scientific">Chryseobacterium caseinilyticum</name>
    <dbReference type="NCBI Taxonomy" id="2771428"/>
    <lineage>
        <taxon>Bacteria</taxon>
        <taxon>Pseudomonadati</taxon>
        <taxon>Bacteroidota</taxon>
        <taxon>Flavobacteriia</taxon>
        <taxon>Flavobacteriales</taxon>
        <taxon>Weeksellaceae</taxon>
        <taxon>Chryseobacterium group</taxon>
        <taxon>Chryseobacterium</taxon>
    </lineage>
</organism>
<protein>
    <recommendedName>
        <fullName evidence="3">TonB C-terminal domain-containing protein</fullName>
    </recommendedName>
</protein>
<evidence type="ECO:0000313" key="2">
    <source>
        <dbReference type="Proteomes" id="UP000637299"/>
    </source>
</evidence>
<evidence type="ECO:0000313" key="1">
    <source>
        <dbReference type="EMBL" id="MBD8084194.1"/>
    </source>
</evidence>
<proteinExistence type="predicted"/>
<sequence length="141" mass="15740">MKKALSLLALSIFSICFSQKISDRYQSSQPQDQSVPPPPRVSFPAQFPSSNKVFLKKIDQNINKSNLKIAGSNLSTEIILKIDQDGNVLNISTYGKNEIFNKEVKAAAGKSTENIKWIAGKNNQGQKVIDIVKIPYRFKKL</sequence>
<dbReference type="EMBL" id="JACYFS010000007">
    <property type="protein sequence ID" value="MBD8084194.1"/>
    <property type="molecule type" value="Genomic_DNA"/>
</dbReference>
<comment type="caution">
    <text evidence="1">The sequence shown here is derived from an EMBL/GenBank/DDBJ whole genome shotgun (WGS) entry which is preliminary data.</text>
</comment>
<reference evidence="1 2" key="1">
    <citation type="submission" date="2020-09" db="EMBL/GenBank/DDBJ databases">
        <title>Genome seq and assembly of Chryseobacterium sp.</title>
        <authorList>
            <person name="Chhetri G."/>
        </authorList>
    </citation>
    <scope>NUCLEOTIDE SEQUENCE [LARGE SCALE GENOMIC DNA]</scope>
    <source>
        <strain evidence="1 2">GCR10</strain>
    </source>
</reference>
<dbReference type="Proteomes" id="UP000637299">
    <property type="component" value="Unassembled WGS sequence"/>
</dbReference>
<keyword evidence="2" id="KW-1185">Reference proteome</keyword>
<name>A0ABR8ZGI0_9FLAO</name>
<dbReference type="RefSeq" id="WP_191737978.1">
    <property type="nucleotide sequence ID" value="NZ_JACYFS010000007.1"/>
</dbReference>
<accession>A0ABR8ZGI0</accession>
<evidence type="ECO:0008006" key="3">
    <source>
        <dbReference type="Google" id="ProtNLM"/>
    </source>
</evidence>